<sequence length="187" mass="22172">MINLLYESLPNSITVGDKDFLINTDFKYWIELSDALNNQDCDKTYLTNVILNLFVDEIPNQFNSEVFIAIKKFFDGNIETKDINESNEDCNIKNRIYDFKVDGDYFIAAFLQNYNIDLLKCDMHWFKFMALFHGLKDCELKQRMYYRSVNLATISDKKERSRIRKIQNKLKLDQKTISDEDIAQALW</sequence>
<dbReference type="AlphaFoldDB" id="A0A1I0GR35"/>
<gene>
    <name evidence="1" type="ORF">SAMN04489758_13412</name>
</gene>
<dbReference type="OrthoDB" id="1758052at2"/>
<dbReference type="EMBL" id="FOIN01000034">
    <property type="protein sequence ID" value="SET73557.1"/>
    <property type="molecule type" value="Genomic_DNA"/>
</dbReference>
<dbReference type="Pfam" id="PF06854">
    <property type="entry name" value="Phage_Gp15"/>
    <property type="match status" value="1"/>
</dbReference>
<evidence type="ECO:0000313" key="2">
    <source>
        <dbReference type="Proteomes" id="UP000198558"/>
    </source>
</evidence>
<proteinExistence type="predicted"/>
<dbReference type="RefSeq" id="WP_092355644.1">
    <property type="nucleotide sequence ID" value="NZ_CANSQN010000040.1"/>
</dbReference>
<dbReference type="InterPro" id="IPR009660">
    <property type="entry name" value="Phage_A500_Gp15"/>
</dbReference>
<reference evidence="2" key="1">
    <citation type="submission" date="2016-10" db="EMBL/GenBank/DDBJ databases">
        <authorList>
            <person name="Varghese N."/>
            <person name="Submissions S."/>
        </authorList>
    </citation>
    <scope>NUCLEOTIDE SEQUENCE [LARGE SCALE GENOMIC DNA]</scope>
    <source>
        <strain evidence="2">DSM 1551</strain>
    </source>
</reference>
<name>A0A1I0GR35_9FIRM</name>
<evidence type="ECO:0000313" key="1">
    <source>
        <dbReference type="EMBL" id="SET73557.1"/>
    </source>
</evidence>
<organism evidence="1 2">
    <name type="scientific">Thomasclavelia cocleata</name>
    <dbReference type="NCBI Taxonomy" id="69824"/>
    <lineage>
        <taxon>Bacteria</taxon>
        <taxon>Bacillati</taxon>
        <taxon>Bacillota</taxon>
        <taxon>Erysipelotrichia</taxon>
        <taxon>Erysipelotrichales</taxon>
        <taxon>Coprobacillaceae</taxon>
        <taxon>Thomasclavelia</taxon>
    </lineage>
</organism>
<accession>A0A1I0GR35</accession>
<protein>
    <submittedName>
        <fullName evidence="1">Bacteriophage Gp15 protein</fullName>
    </submittedName>
</protein>
<dbReference type="GeneID" id="78289133"/>
<keyword evidence="2" id="KW-1185">Reference proteome</keyword>
<dbReference type="Proteomes" id="UP000198558">
    <property type="component" value="Unassembled WGS sequence"/>
</dbReference>